<organism evidence="5 6">
    <name type="scientific">Treponema porcinum</name>
    <dbReference type="NCBI Taxonomy" id="261392"/>
    <lineage>
        <taxon>Bacteria</taxon>
        <taxon>Pseudomonadati</taxon>
        <taxon>Spirochaetota</taxon>
        <taxon>Spirochaetia</taxon>
        <taxon>Spirochaetales</taxon>
        <taxon>Treponemataceae</taxon>
        <taxon>Treponema</taxon>
    </lineage>
</organism>
<dbReference type="PANTHER" id="PTHR45772">
    <property type="entry name" value="CONSERVED COMPONENT OF ABC TRANSPORTER FOR NATURAL AMINO ACIDS-RELATED"/>
    <property type="match status" value="1"/>
</dbReference>
<evidence type="ECO:0000256" key="2">
    <source>
        <dbReference type="ARBA" id="ARBA00022741"/>
    </source>
</evidence>
<evidence type="ECO:0000259" key="4">
    <source>
        <dbReference type="PROSITE" id="PS50893"/>
    </source>
</evidence>
<dbReference type="GO" id="GO:0016887">
    <property type="term" value="F:ATP hydrolysis activity"/>
    <property type="evidence" value="ECO:0007669"/>
    <property type="project" value="InterPro"/>
</dbReference>
<evidence type="ECO:0000256" key="1">
    <source>
        <dbReference type="ARBA" id="ARBA00022448"/>
    </source>
</evidence>
<accession>A0A1T4JHE1</accession>
<keyword evidence="1" id="KW-0813">Transport</keyword>
<dbReference type="OrthoDB" id="9805514at2"/>
<dbReference type="GO" id="GO:0015192">
    <property type="term" value="F:L-phenylalanine transmembrane transporter activity"/>
    <property type="evidence" value="ECO:0007669"/>
    <property type="project" value="TreeGrafter"/>
</dbReference>
<dbReference type="PROSITE" id="PS50893">
    <property type="entry name" value="ABC_TRANSPORTER_2"/>
    <property type="match status" value="1"/>
</dbReference>
<dbReference type="FunFam" id="3.40.50.300:FF:000421">
    <property type="entry name" value="Branched-chain amino acid ABC transporter ATP-binding protein"/>
    <property type="match status" value="1"/>
</dbReference>
<dbReference type="InterPro" id="IPR003593">
    <property type="entry name" value="AAA+_ATPase"/>
</dbReference>
<keyword evidence="2" id="KW-0547">Nucleotide-binding</keyword>
<dbReference type="GO" id="GO:0015188">
    <property type="term" value="F:L-isoleucine transmembrane transporter activity"/>
    <property type="evidence" value="ECO:0007669"/>
    <property type="project" value="TreeGrafter"/>
</dbReference>
<gene>
    <name evidence="5" type="ORF">SAMN02745149_00075</name>
</gene>
<dbReference type="SMART" id="SM00382">
    <property type="entry name" value="AAA"/>
    <property type="match status" value="1"/>
</dbReference>
<evidence type="ECO:0000256" key="3">
    <source>
        <dbReference type="ARBA" id="ARBA00022840"/>
    </source>
</evidence>
<evidence type="ECO:0000313" key="5">
    <source>
        <dbReference type="EMBL" id="SJZ29573.1"/>
    </source>
</evidence>
<dbReference type="InterPro" id="IPR051120">
    <property type="entry name" value="ABC_AA/LPS_Transport"/>
</dbReference>
<sequence>MSETLLKIEHLTHRFGGLQALTDINVDLQKGSINGLIGPNGAGKTTVFNLVSGFYVPSEGSIVFDGQKLNGLRPHKIADLHIGRTFQNIRLWSDMTVLDNICIAQHSRLGFNLKDAFLRTKNYRAREKEIHEKAWTLLDKFSLADSALDYPKNLPYGIQRRVEIARALSLEPKLLLLDEPAAGLSTSDLDGLISYIRWIHDTFGVTIWMIEHQMQVVTSLCDHIKVINFGKELAEGTPAEIQGNQAVIDAYLGNAEIDEELKNFKAPFNH</sequence>
<dbReference type="AlphaFoldDB" id="A0A1T4JHE1"/>
<dbReference type="InterPro" id="IPR027417">
    <property type="entry name" value="P-loop_NTPase"/>
</dbReference>
<name>A0A1T4JHE1_TREPO</name>
<dbReference type="PANTHER" id="PTHR45772:SF7">
    <property type="entry name" value="AMINO ACID ABC TRANSPORTER ATP-BINDING PROTEIN"/>
    <property type="match status" value="1"/>
</dbReference>
<dbReference type="GO" id="GO:1903805">
    <property type="term" value="P:L-valine import across plasma membrane"/>
    <property type="evidence" value="ECO:0007669"/>
    <property type="project" value="TreeGrafter"/>
</dbReference>
<dbReference type="Gene3D" id="3.40.50.300">
    <property type="entry name" value="P-loop containing nucleotide triphosphate hydrolases"/>
    <property type="match status" value="1"/>
</dbReference>
<dbReference type="InterPro" id="IPR032823">
    <property type="entry name" value="BCA_ABC_TP_C"/>
</dbReference>
<dbReference type="GO" id="GO:0042941">
    <property type="term" value="P:D-alanine transmembrane transport"/>
    <property type="evidence" value="ECO:0007669"/>
    <property type="project" value="TreeGrafter"/>
</dbReference>
<dbReference type="RefSeq" id="WP_078931998.1">
    <property type="nucleotide sequence ID" value="NZ_FUWG01000002.1"/>
</dbReference>
<dbReference type="EMBL" id="FUWG01000002">
    <property type="protein sequence ID" value="SJZ29573.1"/>
    <property type="molecule type" value="Genomic_DNA"/>
</dbReference>
<dbReference type="GO" id="GO:1903806">
    <property type="term" value="P:L-isoleucine import across plasma membrane"/>
    <property type="evidence" value="ECO:0007669"/>
    <property type="project" value="TreeGrafter"/>
</dbReference>
<dbReference type="CDD" id="cd03219">
    <property type="entry name" value="ABC_Mj1267_LivG_branched"/>
    <property type="match status" value="1"/>
</dbReference>
<dbReference type="GO" id="GO:0015808">
    <property type="term" value="P:L-alanine transport"/>
    <property type="evidence" value="ECO:0007669"/>
    <property type="project" value="TreeGrafter"/>
</dbReference>
<proteinExistence type="predicted"/>
<dbReference type="Pfam" id="PF00005">
    <property type="entry name" value="ABC_tran"/>
    <property type="match status" value="1"/>
</dbReference>
<dbReference type="Pfam" id="PF12399">
    <property type="entry name" value="BCA_ABC_TP_C"/>
    <property type="match status" value="1"/>
</dbReference>
<dbReference type="GO" id="GO:0005886">
    <property type="term" value="C:plasma membrane"/>
    <property type="evidence" value="ECO:0007669"/>
    <property type="project" value="TreeGrafter"/>
</dbReference>
<keyword evidence="6" id="KW-1185">Reference proteome</keyword>
<reference evidence="5 6" key="1">
    <citation type="submission" date="2017-02" db="EMBL/GenBank/DDBJ databases">
        <authorList>
            <person name="Peterson S.W."/>
        </authorList>
    </citation>
    <scope>NUCLEOTIDE SEQUENCE [LARGE SCALE GENOMIC DNA]</scope>
    <source>
        <strain evidence="5 6">ATCC BAA-908</strain>
    </source>
</reference>
<feature type="domain" description="ABC transporter" evidence="4">
    <location>
        <begin position="6"/>
        <end position="254"/>
    </location>
</feature>
<dbReference type="STRING" id="261392.SAMN02745149_00075"/>
<dbReference type="SUPFAM" id="SSF52540">
    <property type="entry name" value="P-loop containing nucleoside triphosphate hydrolases"/>
    <property type="match status" value="1"/>
</dbReference>
<protein>
    <submittedName>
        <fullName evidence="5">Amino acid/amide ABC transporter ATP-binding protein 1, HAAT family (TC 3.A.1.4.-)</fullName>
    </submittedName>
</protein>
<keyword evidence="3 5" id="KW-0067">ATP-binding</keyword>
<dbReference type="InterPro" id="IPR003439">
    <property type="entry name" value="ABC_transporter-like_ATP-bd"/>
</dbReference>
<dbReference type="GeneID" id="78315398"/>
<dbReference type="Proteomes" id="UP000190423">
    <property type="component" value="Unassembled WGS sequence"/>
</dbReference>
<dbReference type="GO" id="GO:0005524">
    <property type="term" value="F:ATP binding"/>
    <property type="evidence" value="ECO:0007669"/>
    <property type="project" value="UniProtKB-KW"/>
</dbReference>
<dbReference type="GO" id="GO:0005304">
    <property type="term" value="F:L-valine transmembrane transporter activity"/>
    <property type="evidence" value="ECO:0007669"/>
    <property type="project" value="TreeGrafter"/>
</dbReference>
<evidence type="ECO:0000313" key="6">
    <source>
        <dbReference type="Proteomes" id="UP000190423"/>
    </source>
</evidence>